<evidence type="ECO:0000313" key="12">
    <source>
        <dbReference type="Proteomes" id="UP000185860"/>
    </source>
</evidence>
<feature type="transmembrane region" description="Helical" evidence="9">
    <location>
        <begin position="299"/>
        <end position="319"/>
    </location>
</feature>
<feature type="transmembrane region" description="Helical" evidence="9">
    <location>
        <begin position="50"/>
        <end position="69"/>
    </location>
</feature>
<comment type="caution">
    <text evidence="11">The sequence shown here is derived from an EMBL/GenBank/DDBJ whole genome shotgun (WGS) entry which is preliminary data.</text>
</comment>
<organism evidence="11 12">
    <name type="scientific">[Phormidium ambiguum] IAM M-71</name>
    <dbReference type="NCBI Taxonomy" id="454136"/>
    <lineage>
        <taxon>Bacteria</taxon>
        <taxon>Bacillati</taxon>
        <taxon>Cyanobacteriota</taxon>
        <taxon>Cyanophyceae</taxon>
        <taxon>Oscillatoriophycideae</taxon>
        <taxon>Aerosakkonematales</taxon>
        <taxon>Aerosakkonemataceae</taxon>
        <taxon>Floridanema</taxon>
    </lineage>
</organism>
<keyword evidence="8" id="KW-0129">CBS domain</keyword>
<name>A0A1U7IMU3_9CYAN</name>
<evidence type="ECO:0000259" key="10">
    <source>
        <dbReference type="PROSITE" id="PS51371"/>
    </source>
</evidence>
<evidence type="ECO:0000256" key="9">
    <source>
        <dbReference type="SAM" id="Phobius"/>
    </source>
</evidence>
<feature type="domain" description="CBS" evidence="10">
    <location>
        <begin position="507"/>
        <end position="563"/>
    </location>
</feature>
<keyword evidence="2" id="KW-0813">Transport</keyword>
<dbReference type="Gene3D" id="1.10.3080.10">
    <property type="entry name" value="Clc chloride channel"/>
    <property type="match status" value="1"/>
</dbReference>
<accession>A0A1U7IMU3</accession>
<dbReference type="InterPro" id="IPR000644">
    <property type="entry name" value="CBS_dom"/>
</dbReference>
<feature type="transmembrane region" description="Helical" evidence="9">
    <location>
        <begin position="12"/>
        <end position="30"/>
    </location>
</feature>
<dbReference type="PROSITE" id="PS51371">
    <property type="entry name" value="CBS"/>
    <property type="match status" value="2"/>
</dbReference>
<dbReference type="CDD" id="cd01031">
    <property type="entry name" value="EriC"/>
    <property type="match status" value="1"/>
</dbReference>
<feature type="transmembrane region" description="Helical" evidence="9">
    <location>
        <begin position="356"/>
        <end position="380"/>
    </location>
</feature>
<dbReference type="InterPro" id="IPR014729">
    <property type="entry name" value="Rossmann-like_a/b/a_fold"/>
</dbReference>
<dbReference type="PANTHER" id="PTHR45711:SF10">
    <property type="entry name" value="CHLORIDE CHANNEL PROTEIN"/>
    <property type="match status" value="1"/>
</dbReference>
<comment type="subcellular location">
    <subcellularLocation>
        <location evidence="1">Membrane</location>
        <topology evidence="1">Multi-pass membrane protein</topology>
    </subcellularLocation>
</comment>
<evidence type="ECO:0000256" key="8">
    <source>
        <dbReference type="PROSITE-ProRule" id="PRU00703"/>
    </source>
</evidence>
<dbReference type="InterPro" id="IPR046342">
    <property type="entry name" value="CBS_dom_sf"/>
</dbReference>
<protein>
    <submittedName>
        <fullName evidence="11">Chloride channel protein</fullName>
    </submittedName>
</protein>
<evidence type="ECO:0000256" key="2">
    <source>
        <dbReference type="ARBA" id="ARBA00022448"/>
    </source>
</evidence>
<dbReference type="Pfam" id="PF00571">
    <property type="entry name" value="CBS"/>
    <property type="match status" value="2"/>
</dbReference>
<feature type="transmembrane region" description="Helical" evidence="9">
    <location>
        <begin position="386"/>
        <end position="406"/>
    </location>
</feature>
<dbReference type="InterPro" id="IPR014743">
    <property type="entry name" value="Cl-channel_core"/>
</dbReference>
<evidence type="ECO:0000313" key="11">
    <source>
        <dbReference type="EMBL" id="OKH38668.1"/>
    </source>
</evidence>
<gene>
    <name evidence="11" type="ORF">NIES2119_08720</name>
</gene>
<evidence type="ECO:0000256" key="7">
    <source>
        <dbReference type="ARBA" id="ARBA00023214"/>
    </source>
</evidence>
<keyword evidence="4 9" id="KW-1133">Transmembrane helix</keyword>
<dbReference type="EMBL" id="MRCE01000007">
    <property type="protein sequence ID" value="OKH38668.1"/>
    <property type="molecule type" value="Genomic_DNA"/>
</dbReference>
<keyword evidence="6 9" id="KW-0472">Membrane</keyword>
<dbReference type="SMART" id="SM00116">
    <property type="entry name" value="CBS"/>
    <property type="match status" value="2"/>
</dbReference>
<evidence type="ECO:0000256" key="1">
    <source>
        <dbReference type="ARBA" id="ARBA00004141"/>
    </source>
</evidence>
<evidence type="ECO:0000256" key="6">
    <source>
        <dbReference type="ARBA" id="ARBA00023136"/>
    </source>
</evidence>
<dbReference type="PRINTS" id="PR00762">
    <property type="entry name" value="CLCHANNEL"/>
</dbReference>
<dbReference type="Gene3D" id="3.40.50.620">
    <property type="entry name" value="HUPs"/>
    <property type="match status" value="2"/>
</dbReference>
<evidence type="ECO:0000256" key="4">
    <source>
        <dbReference type="ARBA" id="ARBA00022989"/>
    </source>
</evidence>
<dbReference type="InterPro" id="IPR006016">
    <property type="entry name" value="UspA"/>
</dbReference>
<dbReference type="OrthoDB" id="9812438at2"/>
<dbReference type="PANTHER" id="PTHR45711">
    <property type="entry name" value="CHLORIDE CHANNEL PROTEIN"/>
    <property type="match status" value="1"/>
</dbReference>
<feature type="transmembrane region" description="Helical" evidence="9">
    <location>
        <begin position="325"/>
        <end position="344"/>
    </location>
</feature>
<keyword evidence="5" id="KW-0406">Ion transport</keyword>
<dbReference type="GO" id="GO:0005886">
    <property type="term" value="C:plasma membrane"/>
    <property type="evidence" value="ECO:0007669"/>
    <property type="project" value="TreeGrafter"/>
</dbReference>
<feature type="transmembrane region" description="Helical" evidence="9">
    <location>
        <begin position="184"/>
        <end position="206"/>
    </location>
</feature>
<dbReference type="SUPFAM" id="SSF52402">
    <property type="entry name" value="Adenine nucleotide alpha hydrolases-like"/>
    <property type="match status" value="2"/>
</dbReference>
<evidence type="ECO:0000256" key="3">
    <source>
        <dbReference type="ARBA" id="ARBA00022692"/>
    </source>
</evidence>
<feature type="transmembrane region" description="Helical" evidence="9">
    <location>
        <begin position="260"/>
        <end position="278"/>
    </location>
</feature>
<dbReference type="STRING" id="454136.NIES2119_08720"/>
<dbReference type="Pfam" id="PF00654">
    <property type="entry name" value="Voltage_CLC"/>
    <property type="match status" value="1"/>
</dbReference>
<dbReference type="Proteomes" id="UP000185860">
    <property type="component" value="Unassembled WGS sequence"/>
</dbReference>
<reference evidence="11 12" key="1">
    <citation type="submission" date="2016-11" db="EMBL/GenBank/DDBJ databases">
        <title>Draft Genome Sequences of Nine Cyanobacterial Strains from Diverse Habitats.</title>
        <authorList>
            <person name="Zhu T."/>
            <person name="Hou S."/>
            <person name="Lu X."/>
            <person name="Hess W.R."/>
        </authorList>
    </citation>
    <scope>NUCLEOTIDE SEQUENCE [LARGE SCALE GENOMIC DNA]</scope>
    <source>
        <strain evidence="11 12">IAM M-71</strain>
    </source>
</reference>
<keyword evidence="3 9" id="KW-0812">Transmembrane</keyword>
<dbReference type="AlphaFoldDB" id="A0A1U7IMU3"/>
<feature type="transmembrane region" description="Helical" evidence="9">
    <location>
        <begin position="227"/>
        <end position="248"/>
    </location>
</feature>
<feature type="transmembrane region" description="Helical" evidence="9">
    <location>
        <begin position="148"/>
        <end position="172"/>
    </location>
</feature>
<dbReference type="CDD" id="cd00293">
    <property type="entry name" value="USP-like"/>
    <property type="match status" value="2"/>
</dbReference>
<dbReference type="SUPFAM" id="SSF81340">
    <property type="entry name" value="Clc chloride channel"/>
    <property type="match status" value="1"/>
</dbReference>
<dbReference type="Pfam" id="PF00582">
    <property type="entry name" value="Usp"/>
    <property type="match status" value="2"/>
</dbReference>
<proteinExistence type="predicted"/>
<dbReference type="RefSeq" id="WP_073593078.1">
    <property type="nucleotide sequence ID" value="NZ_MRCE01000007.1"/>
</dbReference>
<dbReference type="GO" id="GO:0005247">
    <property type="term" value="F:voltage-gated chloride channel activity"/>
    <property type="evidence" value="ECO:0007669"/>
    <property type="project" value="TreeGrafter"/>
</dbReference>
<evidence type="ECO:0000256" key="5">
    <source>
        <dbReference type="ARBA" id="ARBA00023065"/>
    </source>
</evidence>
<keyword evidence="7" id="KW-0868">Chloride</keyword>
<dbReference type="SUPFAM" id="SSF54631">
    <property type="entry name" value="CBS-domain pair"/>
    <property type="match status" value="1"/>
</dbReference>
<dbReference type="InterPro" id="IPR001807">
    <property type="entry name" value="ClC"/>
</dbReference>
<dbReference type="Gene3D" id="3.10.580.10">
    <property type="entry name" value="CBS-domain"/>
    <property type="match status" value="1"/>
</dbReference>
<sequence>MRQLLRPTRRLAIIEASLIGLVAALASVLLKVSSGWLGGWRVSISYYVSPWIALPTIGFCFGFLAGFLVEKFAPQASGSGIPQVKAALAGFPMSLSWRVAFIKLLGNILAIGSGMTVGRQGPTVQVGAALAAQMSKWVPTSPDHRKQLIACGAGAGLAAAFNAPLAGVLFIVEELLHDVSNFTLGTAILASFIGGVVSRLLGGGTLELTTELAASKSTFSFPEIPCFLFLGVLAGLFSTLFCQGIFLALRFWRYKLRLSLPWRIGIAGLISGLVIAMLPMYFRDNSGLREFVLTGNANWSIATQVFLAHFILTIIAFSAGTPGGLFAPSLILGSTLGYLVGLFTNNFLGLGTPTTYALAGMGAFFSAVSKVPITAIVIVFEMTTDFNLVLPLMIAACTSFWVAEVLMPRSFYDRILEWNGIDLDKYQETPQQGLLGRITAEDVMQRRVETLTSKMTLDEVVQAFSKSHHRGFPVVDSGKLVGIITQSDLAKIGQRLLDFDTTLDKIMTPQPVSVEPNTSLADVLFLLNRYELSRLPVVENRRLVGIITRADIIRAEADHLVGVQTGPQPEPTYIVYQTRSPSTGKGRLLVPLANPQTAQSLLQIAAAIARDRDYELDCLQVILAPRHIAPSEAQVRTTKSRRLLRQAEIIAKKWDIPVHTQIRIAHDPAQAILETIKTEHIDLIVMGWNPTPPTRGRIFGHVVDTVIRQASCEVIVVKLGHSTSVNSFLPFNQKLELSNDQLTFNRWLLPTAGGPNAEEAIQLLPALCKLSDDCEVRITQVFSKSKSSPDTKGLEKAAKFLSHRINHPVITIPVCAASVPDAVIDIACKDQCDAIILGASRDGLLQQVIKGNIPEAIARGCDCTVILVRGV</sequence>
<feature type="domain" description="CBS" evidence="10">
    <location>
        <begin position="444"/>
        <end position="499"/>
    </location>
</feature>